<evidence type="ECO:0000313" key="2">
    <source>
        <dbReference type="EMBL" id="KAB8300068.1"/>
    </source>
</evidence>
<feature type="compositionally biased region" description="Basic and acidic residues" evidence="1">
    <location>
        <begin position="188"/>
        <end position="198"/>
    </location>
</feature>
<name>A0A5N6KA82_MONLA</name>
<sequence length="243" mass="27375">MTAVPPPHPVFSETERLKCKFLDFDQHRELALAPFYRWFVLHSIHKRNFKNGAFKQSIPWIPVGPDAWNIETILLSLCASPLLSDTERTIICAFLDEYHQQLAREQRFPSNGLMPNFSWELVKRMFDQNDPTHLAGRSFINDADCHEDWAPPPYSQVSTKTQCASMASDDANEQHQRASASGPTSARNLEHALQEKVSWRRSAKRVNSGTAVDSTSPTKKLRSAVEVVELGAEGYDSAVGMGF</sequence>
<feature type="compositionally biased region" description="Polar residues" evidence="1">
    <location>
        <begin position="177"/>
        <end position="187"/>
    </location>
</feature>
<dbReference type="EMBL" id="VIGI01000005">
    <property type="protein sequence ID" value="KAB8300068.1"/>
    <property type="molecule type" value="Genomic_DNA"/>
</dbReference>
<dbReference type="Proteomes" id="UP000326757">
    <property type="component" value="Unassembled WGS sequence"/>
</dbReference>
<proteinExistence type="predicted"/>
<protein>
    <submittedName>
        <fullName evidence="2">Uncharacterized protein</fullName>
    </submittedName>
</protein>
<feature type="compositionally biased region" description="Polar residues" evidence="1">
    <location>
        <begin position="205"/>
        <end position="217"/>
    </location>
</feature>
<keyword evidence="3" id="KW-1185">Reference proteome</keyword>
<dbReference type="AlphaFoldDB" id="A0A5N6KA82"/>
<accession>A0A5N6KA82</accession>
<evidence type="ECO:0000313" key="3">
    <source>
        <dbReference type="Proteomes" id="UP000326757"/>
    </source>
</evidence>
<feature type="region of interest" description="Disordered" evidence="1">
    <location>
        <begin position="164"/>
        <end position="217"/>
    </location>
</feature>
<dbReference type="OrthoDB" id="1933717at2759"/>
<evidence type="ECO:0000256" key="1">
    <source>
        <dbReference type="SAM" id="MobiDB-lite"/>
    </source>
</evidence>
<comment type="caution">
    <text evidence="2">The sequence shown here is derived from an EMBL/GenBank/DDBJ whole genome shotgun (WGS) entry which is preliminary data.</text>
</comment>
<organism evidence="2 3">
    <name type="scientific">Monilinia laxa</name>
    <name type="common">Brown rot fungus</name>
    <name type="synonym">Sclerotinia laxa</name>
    <dbReference type="NCBI Taxonomy" id="61186"/>
    <lineage>
        <taxon>Eukaryota</taxon>
        <taxon>Fungi</taxon>
        <taxon>Dikarya</taxon>
        <taxon>Ascomycota</taxon>
        <taxon>Pezizomycotina</taxon>
        <taxon>Leotiomycetes</taxon>
        <taxon>Helotiales</taxon>
        <taxon>Sclerotiniaceae</taxon>
        <taxon>Monilinia</taxon>
    </lineage>
</organism>
<reference evidence="2 3" key="1">
    <citation type="submission" date="2019-06" db="EMBL/GenBank/DDBJ databases">
        <title>Genome Sequence of the Brown Rot Fungal Pathogen Monilinia laxa.</title>
        <authorList>
            <person name="De Miccolis Angelini R.M."/>
            <person name="Landi L."/>
            <person name="Abate D."/>
            <person name="Pollastro S."/>
            <person name="Romanazzi G."/>
            <person name="Faretra F."/>
        </authorList>
    </citation>
    <scope>NUCLEOTIDE SEQUENCE [LARGE SCALE GENOMIC DNA]</scope>
    <source>
        <strain evidence="2 3">Mlax316</strain>
    </source>
</reference>
<gene>
    <name evidence="2" type="ORF">EYC80_000302</name>
</gene>